<organism evidence="3 4">
    <name type="scientific">Pseudobacteriovorax antillogorgiicola</name>
    <dbReference type="NCBI Taxonomy" id="1513793"/>
    <lineage>
        <taxon>Bacteria</taxon>
        <taxon>Pseudomonadati</taxon>
        <taxon>Bdellovibrionota</taxon>
        <taxon>Oligoflexia</taxon>
        <taxon>Oligoflexales</taxon>
        <taxon>Pseudobacteriovoracaceae</taxon>
        <taxon>Pseudobacteriovorax</taxon>
    </lineage>
</organism>
<gene>
    <name evidence="3" type="ORF">SAMN06296036_101444</name>
</gene>
<evidence type="ECO:0000313" key="3">
    <source>
        <dbReference type="EMBL" id="SME91284.1"/>
    </source>
</evidence>
<accession>A0A1Y6B4C5</accession>
<dbReference type="InterPro" id="IPR050789">
    <property type="entry name" value="Diverse_Enzym_Activities"/>
</dbReference>
<dbReference type="Gene3D" id="3.40.710.10">
    <property type="entry name" value="DD-peptidase/beta-lactamase superfamily"/>
    <property type="match status" value="1"/>
</dbReference>
<dbReference type="Pfam" id="PF00144">
    <property type="entry name" value="Beta-lactamase"/>
    <property type="match status" value="1"/>
</dbReference>
<dbReference type="OrthoDB" id="5298837at2"/>
<dbReference type="STRING" id="1513793.SAMN06296036_101444"/>
<evidence type="ECO:0000259" key="2">
    <source>
        <dbReference type="Pfam" id="PF00144"/>
    </source>
</evidence>
<dbReference type="AlphaFoldDB" id="A0A1Y6B4C5"/>
<dbReference type="InterPro" id="IPR001466">
    <property type="entry name" value="Beta-lactam-related"/>
</dbReference>
<proteinExistence type="predicted"/>
<evidence type="ECO:0000313" key="4">
    <source>
        <dbReference type="Proteomes" id="UP000192907"/>
    </source>
</evidence>
<dbReference type="InterPro" id="IPR012338">
    <property type="entry name" value="Beta-lactam/transpept-like"/>
</dbReference>
<sequence length="347" mass="38710">MTDVNKTNTPWVTECLEDGFFSHCYLATGAFGSKPQVSNLARNLSTGRIFDLASLTKALVTAPLVYFYCTKGCLSIDQRFSYYLPHLLPQPFDRMTIHDLLAHRSGLPPWRNFWINRLDTSSPRFMQRKERLDLVSDVLKRVDLKPEAGEAYSDIGFIALGILLEKIMAKDLNEAFMEFCEQELAYSSDEWGFAPDIVSQDFISTGTCALRKRALVGEVHDENCAALGSIAGHAGLFSSGNALLGYLESLSRHPKMSRFLSLNAQAAMDGHPMFGLRVGDDPSSSPFGNGHAIGHLGFTGTAFWLDWNRQIYGLVLSNRVVSGRVNPRIKTFRKEAFSFLQSIHHDS</sequence>
<dbReference type="SUPFAM" id="SSF56601">
    <property type="entry name" value="beta-lactamase/transpeptidase-like"/>
    <property type="match status" value="1"/>
</dbReference>
<dbReference type="RefSeq" id="WP_132314442.1">
    <property type="nucleotide sequence ID" value="NZ_FWZT01000001.1"/>
</dbReference>
<feature type="domain" description="Beta-lactamase-related" evidence="2">
    <location>
        <begin position="45"/>
        <end position="330"/>
    </location>
</feature>
<dbReference type="PANTHER" id="PTHR43283">
    <property type="entry name" value="BETA-LACTAMASE-RELATED"/>
    <property type="match status" value="1"/>
</dbReference>
<dbReference type="Proteomes" id="UP000192907">
    <property type="component" value="Unassembled WGS sequence"/>
</dbReference>
<reference evidence="4" key="1">
    <citation type="submission" date="2017-04" db="EMBL/GenBank/DDBJ databases">
        <authorList>
            <person name="Varghese N."/>
            <person name="Submissions S."/>
        </authorList>
    </citation>
    <scope>NUCLEOTIDE SEQUENCE [LARGE SCALE GENOMIC DNA]</scope>
    <source>
        <strain evidence="4">RKEM611</strain>
    </source>
</reference>
<evidence type="ECO:0000256" key="1">
    <source>
        <dbReference type="ARBA" id="ARBA00022801"/>
    </source>
</evidence>
<dbReference type="EMBL" id="FWZT01000001">
    <property type="protein sequence ID" value="SME91284.1"/>
    <property type="molecule type" value="Genomic_DNA"/>
</dbReference>
<name>A0A1Y6B4C5_9BACT</name>
<dbReference type="GO" id="GO:0016787">
    <property type="term" value="F:hydrolase activity"/>
    <property type="evidence" value="ECO:0007669"/>
    <property type="project" value="UniProtKB-KW"/>
</dbReference>
<keyword evidence="4" id="KW-1185">Reference proteome</keyword>
<keyword evidence="1" id="KW-0378">Hydrolase</keyword>
<protein>
    <submittedName>
        <fullName evidence="3">CubicO group peptidase, beta-lactamase class C family</fullName>
    </submittedName>
</protein>
<dbReference type="PANTHER" id="PTHR43283:SF11">
    <property type="entry name" value="BETA-LACTAMASE-RELATED DOMAIN-CONTAINING PROTEIN"/>
    <property type="match status" value="1"/>
</dbReference>